<evidence type="ECO:0000256" key="1">
    <source>
        <dbReference type="ARBA" id="ARBA00008140"/>
    </source>
</evidence>
<keyword evidence="6" id="KW-1185">Reference proteome</keyword>
<evidence type="ECO:0000313" key="5">
    <source>
        <dbReference type="EMBL" id="CAG8527142.1"/>
    </source>
</evidence>
<dbReference type="OrthoDB" id="21221at2759"/>
<accession>A0A9N9FD21</accession>
<organism evidence="5 6">
    <name type="scientific">Paraglomus occultum</name>
    <dbReference type="NCBI Taxonomy" id="144539"/>
    <lineage>
        <taxon>Eukaryota</taxon>
        <taxon>Fungi</taxon>
        <taxon>Fungi incertae sedis</taxon>
        <taxon>Mucoromycota</taxon>
        <taxon>Glomeromycotina</taxon>
        <taxon>Glomeromycetes</taxon>
        <taxon>Paraglomerales</taxon>
        <taxon>Paraglomeraceae</taxon>
        <taxon>Paraglomus</taxon>
    </lineage>
</organism>
<dbReference type="Gene3D" id="3.90.1720.30">
    <property type="entry name" value="PPPDE domains"/>
    <property type="match status" value="1"/>
</dbReference>
<dbReference type="PANTHER" id="PTHR12378">
    <property type="entry name" value="DESUMOYLATING ISOPEPTIDASE"/>
    <property type="match status" value="1"/>
</dbReference>
<dbReference type="GO" id="GO:0008233">
    <property type="term" value="F:peptidase activity"/>
    <property type="evidence" value="ECO:0007669"/>
    <property type="project" value="UniProtKB-KW"/>
</dbReference>
<sequence>MARVELYVYDLSHGMARTMSLPVVGRQIDGIWHTSVVVYGFEWYYGNGIKAELPGQTIMGIPHQKIDMGVTEIPEDIFFEYIEELRQIYTFDKYHLLDNNCNTFSNAACEFLVGKSIPSQITNLPHDFLQTPMGQMIRPYIDAMFNPRPPQ</sequence>
<proteinExistence type="inferred from homology"/>
<protein>
    <submittedName>
        <fullName evidence="5">3795_t:CDS:1</fullName>
    </submittedName>
</protein>
<dbReference type="Proteomes" id="UP000789572">
    <property type="component" value="Unassembled WGS sequence"/>
</dbReference>
<comment type="caution">
    <text evidence="5">The sequence shown here is derived from an EMBL/GenBank/DDBJ whole genome shotgun (WGS) entry which is preliminary data.</text>
</comment>
<dbReference type="GO" id="GO:0006508">
    <property type="term" value="P:proteolysis"/>
    <property type="evidence" value="ECO:0007669"/>
    <property type="project" value="UniProtKB-KW"/>
</dbReference>
<dbReference type="AlphaFoldDB" id="A0A9N9FD21"/>
<dbReference type="PROSITE" id="PS51858">
    <property type="entry name" value="PPPDE"/>
    <property type="match status" value="1"/>
</dbReference>
<dbReference type="PANTHER" id="PTHR12378:SF7">
    <property type="entry name" value="DESUMOYLATING ISOPEPTIDASE 1"/>
    <property type="match status" value="1"/>
</dbReference>
<evidence type="ECO:0000256" key="2">
    <source>
        <dbReference type="ARBA" id="ARBA00022670"/>
    </source>
</evidence>
<reference evidence="5" key="1">
    <citation type="submission" date="2021-06" db="EMBL/GenBank/DDBJ databases">
        <authorList>
            <person name="Kallberg Y."/>
            <person name="Tangrot J."/>
            <person name="Rosling A."/>
        </authorList>
    </citation>
    <scope>NUCLEOTIDE SEQUENCE</scope>
    <source>
        <strain evidence="5">IA702</strain>
    </source>
</reference>
<dbReference type="SMART" id="SM01179">
    <property type="entry name" value="DUF862"/>
    <property type="match status" value="1"/>
</dbReference>
<keyword evidence="2" id="KW-0645">Protease</keyword>
<dbReference type="EMBL" id="CAJVPJ010000462">
    <property type="protein sequence ID" value="CAG8527142.1"/>
    <property type="molecule type" value="Genomic_DNA"/>
</dbReference>
<dbReference type="InterPro" id="IPR008580">
    <property type="entry name" value="PPPDE_dom"/>
</dbReference>
<evidence type="ECO:0000256" key="3">
    <source>
        <dbReference type="ARBA" id="ARBA00022801"/>
    </source>
</evidence>
<comment type="similarity">
    <text evidence="1">Belongs to the DeSI family.</text>
</comment>
<dbReference type="InterPro" id="IPR042266">
    <property type="entry name" value="PPPDE_sf"/>
</dbReference>
<name>A0A9N9FD21_9GLOM</name>
<dbReference type="Pfam" id="PF05903">
    <property type="entry name" value="Peptidase_C97"/>
    <property type="match status" value="1"/>
</dbReference>
<keyword evidence="3" id="KW-0378">Hydrolase</keyword>
<gene>
    <name evidence="5" type="ORF">POCULU_LOCUS3875</name>
</gene>
<dbReference type="GO" id="GO:0070646">
    <property type="term" value="P:protein modification by small protein removal"/>
    <property type="evidence" value="ECO:0007669"/>
    <property type="project" value="TreeGrafter"/>
</dbReference>
<feature type="domain" description="PPPDE" evidence="4">
    <location>
        <begin position="2"/>
        <end position="142"/>
    </location>
</feature>
<evidence type="ECO:0000259" key="4">
    <source>
        <dbReference type="PROSITE" id="PS51858"/>
    </source>
</evidence>
<evidence type="ECO:0000313" key="6">
    <source>
        <dbReference type="Proteomes" id="UP000789572"/>
    </source>
</evidence>